<dbReference type="InterPro" id="IPR052861">
    <property type="entry name" value="BPTI/Kunitz_domain"/>
</dbReference>
<dbReference type="CDD" id="cd22593">
    <property type="entry name" value="Kunitz_conkunitzin"/>
    <property type="match status" value="2"/>
</dbReference>
<name>A0A7E4ZVP5_PANRE</name>
<dbReference type="Pfam" id="PF00014">
    <property type="entry name" value="Kunitz_BPTI"/>
    <property type="match status" value="2"/>
</dbReference>
<proteinExistence type="predicted"/>
<dbReference type="Gene3D" id="4.10.410.10">
    <property type="entry name" value="Pancreatic trypsin inhibitor Kunitz domain"/>
    <property type="match status" value="2"/>
</dbReference>
<accession>A0A7E4ZVP5</accession>
<dbReference type="AlphaFoldDB" id="A0A7E4ZVP5"/>
<protein>
    <submittedName>
        <fullName evidence="4">Kunitz/Bovine pancreatic trypsin inhibitor domain protein</fullName>
    </submittedName>
</protein>
<reference evidence="4" key="2">
    <citation type="submission" date="2020-10" db="UniProtKB">
        <authorList>
            <consortium name="WormBaseParasite"/>
        </authorList>
    </citation>
    <scope>IDENTIFICATION</scope>
</reference>
<dbReference type="PANTHER" id="PTHR47248:SF7">
    <property type="entry name" value="BPTI_KUNITZ INHIBITOR DOMAIN-CONTAINING PROTEIN"/>
    <property type="match status" value="1"/>
</dbReference>
<dbReference type="GO" id="GO:0004867">
    <property type="term" value="F:serine-type endopeptidase inhibitor activity"/>
    <property type="evidence" value="ECO:0007669"/>
    <property type="project" value="InterPro"/>
</dbReference>
<reference evidence="3" key="1">
    <citation type="journal article" date="2013" name="Genetics">
        <title>The draft genome and transcriptome of Panagrellus redivivus are shaped by the harsh demands of a free-living lifestyle.</title>
        <authorList>
            <person name="Srinivasan J."/>
            <person name="Dillman A.R."/>
            <person name="Macchietto M.G."/>
            <person name="Heikkinen L."/>
            <person name="Lakso M."/>
            <person name="Fracchia K.M."/>
            <person name="Antoshechkin I."/>
            <person name="Mortazavi A."/>
            <person name="Wong G."/>
            <person name="Sternberg P.W."/>
        </authorList>
    </citation>
    <scope>NUCLEOTIDE SEQUENCE [LARGE SCALE GENOMIC DNA]</scope>
    <source>
        <strain evidence="3">MT8872</strain>
    </source>
</reference>
<feature type="domain" description="BPTI/Kunitz inhibitor" evidence="2">
    <location>
        <begin position="122"/>
        <end position="172"/>
    </location>
</feature>
<feature type="signal peptide" evidence="1">
    <location>
        <begin position="1"/>
        <end position="18"/>
    </location>
</feature>
<feature type="chain" id="PRO_5028945972" evidence="1">
    <location>
        <begin position="19"/>
        <end position="314"/>
    </location>
</feature>
<evidence type="ECO:0000313" key="3">
    <source>
        <dbReference type="Proteomes" id="UP000492821"/>
    </source>
</evidence>
<dbReference type="InterPro" id="IPR036880">
    <property type="entry name" value="Kunitz_BPTI_sf"/>
</dbReference>
<feature type="domain" description="BPTI/Kunitz inhibitor" evidence="2">
    <location>
        <begin position="33"/>
        <end position="84"/>
    </location>
</feature>
<dbReference type="SMART" id="SM00131">
    <property type="entry name" value="KU"/>
    <property type="match status" value="2"/>
</dbReference>
<dbReference type="WBParaSite" id="Pan_g20421.t1">
    <property type="protein sequence ID" value="Pan_g20421.t1"/>
    <property type="gene ID" value="Pan_g20421"/>
</dbReference>
<keyword evidence="1" id="KW-0732">Signal</keyword>
<evidence type="ECO:0000259" key="2">
    <source>
        <dbReference type="PROSITE" id="PS50279"/>
    </source>
</evidence>
<evidence type="ECO:0000313" key="4">
    <source>
        <dbReference type="WBParaSite" id="Pan_g20421.t1"/>
    </source>
</evidence>
<dbReference type="InterPro" id="IPR002223">
    <property type="entry name" value="Kunitz_BPTI"/>
</dbReference>
<dbReference type="SUPFAM" id="SSF57362">
    <property type="entry name" value="BPTI-like"/>
    <property type="match status" value="2"/>
</dbReference>
<organism evidence="3 4">
    <name type="scientific">Panagrellus redivivus</name>
    <name type="common">Microworm</name>
    <dbReference type="NCBI Taxonomy" id="6233"/>
    <lineage>
        <taxon>Eukaryota</taxon>
        <taxon>Metazoa</taxon>
        <taxon>Ecdysozoa</taxon>
        <taxon>Nematoda</taxon>
        <taxon>Chromadorea</taxon>
        <taxon>Rhabditida</taxon>
        <taxon>Tylenchina</taxon>
        <taxon>Panagrolaimomorpha</taxon>
        <taxon>Panagrolaimoidea</taxon>
        <taxon>Panagrolaimidae</taxon>
        <taxon>Panagrellus</taxon>
    </lineage>
</organism>
<sequence>MRLLTTLCFTIFITFVASEELTTAIPVELEAKCKMPVDVGTGDGEIEERFFFDEPTQSCKAFNYTGAGGNENNFFSELECLNDCFIGVVNDHTKDQAEEDIVILSQNATQPLIDAAVEEWPCSKPKHNGDGKGAQQRFYYDDAYKTCFAFKYTGSGGNNNRFESHSECMSTCGLADGSVCSGPILSLEPLDKMAFECKDGVCPKGSHCARGMMVECCHKGQYDAVAAAFAETCPDGSAAGGVHTEYFQATFAKSCDDLICGKGEKCVQTSKDFAKCCGAGRRLADEVAVHVRLEGGQRLAAIERDPSRLFFLRD</sequence>
<dbReference type="PROSITE" id="PS50279">
    <property type="entry name" value="BPTI_KUNITZ_2"/>
    <property type="match status" value="2"/>
</dbReference>
<evidence type="ECO:0000256" key="1">
    <source>
        <dbReference type="SAM" id="SignalP"/>
    </source>
</evidence>
<dbReference type="PANTHER" id="PTHR47248">
    <property type="entry name" value="PROTEIN CBG06772"/>
    <property type="match status" value="1"/>
</dbReference>
<dbReference type="Proteomes" id="UP000492821">
    <property type="component" value="Unassembled WGS sequence"/>
</dbReference>
<keyword evidence="3" id="KW-1185">Reference proteome</keyword>